<evidence type="ECO:0000313" key="2">
    <source>
        <dbReference type="EMBL" id="AUG56097.1"/>
    </source>
</evidence>
<keyword evidence="1" id="KW-0472">Membrane</keyword>
<name>A0A2K9DX19_9FIRM</name>
<dbReference type="InterPro" id="IPR019074">
    <property type="entry name" value="YabQ"/>
</dbReference>
<sequence length="169" mass="19783">MWVSVSNQAYVFLCSILGGMIIAFIYDIFRIRRKTIKSGNILVYFEDFIYWIIVALVLFAVLYYSNEGEIRGYLIIGTVLGIVLYAVVLSSFVMKIFLFFVRIIYKIIVSILSALLLPVKIVCRVCMAPIRFVYKRIRRVFCKTKKLCKINMGKFKGFKRFINIIRKKI</sequence>
<organism evidence="2 4">
    <name type="scientific">Acetivibrio saccincola</name>
    <dbReference type="NCBI Taxonomy" id="1677857"/>
    <lineage>
        <taxon>Bacteria</taxon>
        <taxon>Bacillati</taxon>
        <taxon>Bacillota</taxon>
        <taxon>Clostridia</taxon>
        <taxon>Eubacteriales</taxon>
        <taxon>Oscillospiraceae</taxon>
        <taxon>Acetivibrio</taxon>
    </lineage>
</organism>
<feature type="transmembrane region" description="Helical" evidence="1">
    <location>
        <begin position="6"/>
        <end position="29"/>
    </location>
</feature>
<keyword evidence="4" id="KW-1185">Reference proteome</keyword>
<evidence type="ECO:0000313" key="3">
    <source>
        <dbReference type="EMBL" id="PQQ65717.1"/>
    </source>
</evidence>
<feature type="transmembrane region" description="Helical" evidence="1">
    <location>
        <begin position="41"/>
        <end position="64"/>
    </location>
</feature>
<dbReference type="OrthoDB" id="9801633at2"/>
<protein>
    <submittedName>
        <fullName evidence="3">Spore cortex biosynthesis protein YabQ</fullName>
    </submittedName>
    <submittedName>
        <fullName evidence="2">Spore protein YabQ</fullName>
    </submittedName>
</protein>
<feature type="transmembrane region" description="Helical" evidence="1">
    <location>
        <begin position="96"/>
        <end position="117"/>
    </location>
</feature>
<feature type="transmembrane region" description="Helical" evidence="1">
    <location>
        <begin position="70"/>
        <end position="89"/>
    </location>
</feature>
<gene>
    <name evidence="2" type="primary">yabQ</name>
    <name evidence="3" type="ORF">B9R14_02320</name>
    <name evidence="2" type="ORF">HVS_00585</name>
</gene>
<dbReference type="Proteomes" id="UP000239720">
    <property type="component" value="Unassembled WGS sequence"/>
</dbReference>
<dbReference type="EMBL" id="CP025197">
    <property type="protein sequence ID" value="AUG56097.1"/>
    <property type="molecule type" value="Genomic_DNA"/>
</dbReference>
<dbReference type="Proteomes" id="UP000233534">
    <property type="component" value="Chromosome"/>
</dbReference>
<keyword evidence="1" id="KW-0812">Transmembrane</keyword>
<accession>A0A2K9DX19</accession>
<proteinExistence type="predicted"/>
<dbReference type="KEGG" id="hsc:HVS_00585"/>
<evidence type="ECO:0000313" key="5">
    <source>
        <dbReference type="Proteomes" id="UP000239720"/>
    </source>
</evidence>
<dbReference type="NCBIfam" id="TIGR02893">
    <property type="entry name" value="spore_yabQ"/>
    <property type="match status" value="1"/>
</dbReference>
<reference evidence="2 4" key="1">
    <citation type="submission" date="2017-12" db="EMBL/GenBank/DDBJ databases">
        <title>Complete genome sequence of Herbivorax saccincola GGR1, a novel Cellulosome-producing hydrolytic bacterium in a thermophilic biogas plant, established by Illumina and Nanopore MinION sequencing.</title>
        <authorList>
            <person name="Pechtl A."/>
            <person name="Ruckert C."/>
            <person name="Koeck D.E."/>
            <person name="Maus I."/>
            <person name="Winkler A."/>
            <person name="Kalinowski J."/>
            <person name="Puhler A."/>
            <person name="Schwarz W.W."/>
            <person name="Zverlov V.V."/>
            <person name="Schluter A."/>
            <person name="Liebl W."/>
        </authorList>
    </citation>
    <scope>NUCLEOTIDE SEQUENCE [LARGE SCALE GENOMIC DNA]</scope>
    <source>
        <strain evidence="2">GGR1</strain>
        <strain evidence="4">SR1</strain>
    </source>
</reference>
<dbReference type="Pfam" id="PF09578">
    <property type="entry name" value="Spore_YabQ"/>
    <property type="match status" value="1"/>
</dbReference>
<dbReference type="EMBL" id="NEMB01000003">
    <property type="protein sequence ID" value="PQQ65717.1"/>
    <property type="molecule type" value="Genomic_DNA"/>
</dbReference>
<dbReference type="AlphaFoldDB" id="A0A2K9DX19"/>
<reference evidence="3 5" key="2">
    <citation type="journal article" date="2018" name="Syst. Appl. Microbiol.">
        <title>Characterization and high-quality draft genome sequence of Herbivorax saccincola A7, an anaerobic, alkaliphilic, thermophilic, cellulolytic, and xylanolytic bacterium.</title>
        <authorList>
            <person name="Aikawa S."/>
            <person name="Baramee S."/>
            <person name="Sermsathanaswadi J."/>
            <person name="Thianheng P."/>
            <person name="Tachaapaikoon C."/>
            <person name="Shikata A."/>
            <person name="Waeonukul R."/>
            <person name="Pason P."/>
            <person name="Ratanakhanokchai K."/>
            <person name="Kosugi A."/>
        </authorList>
    </citation>
    <scope>NUCLEOTIDE SEQUENCE [LARGE SCALE GENOMIC DNA]</scope>
    <source>
        <strain evidence="3 5">A7</strain>
    </source>
</reference>
<keyword evidence="1" id="KW-1133">Transmembrane helix</keyword>
<evidence type="ECO:0000256" key="1">
    <source>
        <dbReference type="SAM" id="Phobius"/>
    </source>
</evidence>
<evidence type="ECO:0000313" key="4">
    <source>
        <dbReference type="Proteomes" id="UP000233534"/>
    </source>
</evidence>